<evidence type="ECO:0000313" key="2">
    <source>
        <dbReference type="Proteomes" id="UP001163835"/>
    </source>
</evidence>
<proteinExistence type="predicted"/>
<comment type="caution">
    <text evidence="1">The sequence shown here is derived from an EMBL/GenBank/DDBJ whole genome shotgun (WGS) entry which is preliminary data.</text>
</comment>
<name>A0ACC1TL98_9AGAR</name>
<keyword evidence="2" id="KW-1185">Reference proteome</keyword>
<organism evidence="1 2">
    <name type="scientific">Lentinula aff. lateritia</name>
    <dbReference type="NCBI Taxonomy" id="2804960"/>
    <lineage>
        <taxon>Eukaryota</taxon>
        <taxon>Fungi</taxon>
        <taxon>Dikarya</taxon>
        <taxon>Basidiomycota</taxon>
        <taxon>Agaricomycotina</taxon>
        <taxon>Agaricomycetes</taxon>
        <taxon>Agaricomycetidae</taxon>
        <taxon>Agaricales</taxon>
        <taxon>Marasmiineae</taxon>
        <taxon>Omphalotaceae</taxon>
        <taxon>Lentinula</taxon>
    </lineage>
</organism>
<reference evidence="1" key="1">
    <citation type="submission" date="2022-09" db="EMBL/GenBank/DDBJ databases">
        <title>A Global Phylogenomic Analysis of the Shiitake Genus Lentinula.</title>
        <authorList>
            <consortium name="DOE Joint Genome Institute"/>
            <person name="Sierra-Patev S."/>
            <person name="Min B."/>
            <person name="Naranjo-Ortiz M."/>
            <person name="Looney B."/>
            <person name="Konkel Z."/>
            <person name="Slot J.C."/>
            <person name="Sakamoto Y."/>
            <person name="Steenwyk J.L."/>
            <person name="Rokas A."/>
            <person name="Carro J."/>
            <person name="Camarero S."/>
            <person name="Ferreira P."/>
            <person name="Molpeceres G."/>
            <person name="Ruiz-Duenas F.J."/>
            <person name="Serrano A."/>
            <person name="Henrissat B."/>
            <person name="Drula E."/>
            <person name="Hughes K.W."/>
            <person name="Mata J.L."/>
            <person name="Ishikawa N.K."/>
            <person name="Vargas-Isla R."/>
            <person name="Ushijima S."/>
            <person name="Smith C.A."/>
            <person name="Ahrendt S."/>
            <person name="Andreopoulos W."/>
            <person name="He G."/>
            <person name="Labutti K."/>
            <person name="Lipzen A."/>
            <person name="Ng V."/>
            <person name="Riley R."/>
            <person name="Sandor L."/>
            <person name="Barry K."/>
            <person name="Martinez A.T."/>
            <person name="Xiao Y."/>
            <person name="Gibbons J.G."/>
            <person name="Terashima K."/>
            <person name="Grigoriev I.V."/>
            <person name="Hibbett D.S."/>
        </authorList>
    </citation>
    <scope>NUCLEOTIDE SEQUENCE</scope>
    <source>
        <strain evidence="1">TMI1499</strain>
    </source>
</reference>
<dbReference type="EMBL" id="MU795608">
    <property type="protein sequence ID" value="KAJ3805388.1"/>
    <property type="molecule type" value="Genomic_DNA"/>
</dbReference>
<gene>
    <name evidence="1" type="ORF">F5876DRAFT_91533</name>
</gene>
<dbReference type="Proteomes" id="UP001163835">
    <property type="component" value="Unassembled WGS sequence"/>
</dbReference>
<protein>
    <submittedName>
        <fullName evidence="1">Uncharacterized protein</fullName>
    </submittedName>
</protein>
<evidence type="ECO:0000313" key="1">
    <source>
        <dbReference type="EMBL" id="KAJ3805388.1"/>
    </source>
</evidence>
<sequence>MTICDCFHLQLKVVFSTLSTLEGALSIAAHSLLAGVLKISRLLKLAEGGFNRNFLITRHDGFEMVARIPYTVTVPKFYTIANGVATMRFLSSSELPIPEVYDYSPSSDSAAETEYIFMEFIRGANSSDVWLDLEEAEISSVLRQLVQLESRMMSIHFPAGRSLYYTEDLEKMTGRRGILLNDERFCVGVDARVRMWYGRRSQLDVDKGPCTLLSAYFFLLN</sequence>
<accession>A0ACC1TL98</accession>